<dbReference type="EMBL" id="CP047895">
    <property type="protein sequence ID" value="QHL90466.1"/>
    <property type="molecule type" value="Genomic_DNA"/>
</dbReference>
<feature type="transmembrane region" description="Helical" evidence="1">
    <location>
        <begin position="104"/>
        <end position="122"/>
    </location>
</feature>
<keyword evidence="4" id="KW-1185">Reference proteome</keyword>
<keyword evidence="1" id="KW-1133">Transmembrane helix</keyword>
<dbReference type="Proteomes" id="UP000464468">
    <property type="component" value="Chromosome"/>
</dbReference>
<gene>
    <name evidence="3" type="ORF">GVO57_05985</name>
</gene>
<organism evidence="3 4">
    <name type="scientific">Sphingomonas changnyeongensis</name>
    <dbReference type="NCBI Taxonomy" id="2698679"/>
    <lineage>
        <taxon>Bacteria</taxon>
        <taxon>Pseudomonadati</taxon>
        <taxon>Pseudomonadota</taxon>
        <taxon>Alphaproteobacteria</taxon>
        <taxon>Sphingomonadales</taxon>
        <taxon>Sphingomonadaceae</taxon>
        <taxon>Sphingomonas</taxon>
    </lineage>
</organism>
<keyword evidence="1" id="KW-0812">Transmembrane</keyword>
<feature type="chain" id="PRO_5030952315" description="Beta/Gamma crystallin" evidence="2">
    <location>
        <begin position="24"/>
        <end position="263"/>
    </location>
</feature>
<dbReference type="RefSeq" id="WP_160592394.1">
    <property type="nucleotide sequence ID" value="NZ_CP047895.1"/>
</dbReference>
<accession>A0A7Z2S7L7</accession>
<evidence type="ECO:0000256" key="1">
    <source>
        <dbReference type="SAM" id="Phobius"/>
    </source>
</evidence>
<name>A0A7Z2S7L7_9SPHN</name>
<proteinExistence type="predicted"/>
<keyword evidence="1" id="KW-0472">Membrane</keyword>
<evidence type="ECO:0008006" key="5">
    <source>
        <dbReference type="Google" id="ProtNLM"/>
    </source>
</evidence>
<sequence length="263" mass="28680">MRKTNMMTAATALAALLAQPLAAAPAPGSVRDLIGARAAGGETELETRGFTLIHGSTDQDRKVNYWWNGNTRECVKIVTYDGRFEAVSQTTAADCNQKGNKGDTAAAVAIGAAALLGIAALASKSHQRGDRYDDERGTAEFERGYRDGLYNQSYHNYGRSDAYSHGYEQGVRERGSQTAYRPGGYYGGGYADYSGINDLEGRPRDLAISELNRRGFAMRDNKRTDEGRYITFWRASSRQCVILHSQGGSVVSVETVSPRTCSY</sequence>
<evidence type="ECO:0000313" key="4">
    <source>
        <dbReference type="Proteomes" id="UP000464468"/>
    </source>
</evidence>
<reference evidence="3 4" key="1">
    <citation type="submission" date="2020-01" db="EMBL/GenBank/DDBJ databases">
        <title>Sphingomonas sp. C33 whole genome sequece.</title>
        <authorList>
            <person name="Park C."/>
        </authorList>
    </citation>
    <scope>NUCLEOTIDE SEQUENCE [LARGE SCALE GENOMIC DNA]</scope>
    <source>
        <strain evidence="3 4">C33</strain>
    </source>
</reference>
<evidence type="ECO:0000313" key="3">
    <source>
        <dbReference type="EMBL" id="QHL90466.1"/>
    </source>
</evidence>
<keyword evidence="2" id="KW-0732">Signal</keyword>
<evidence type="ECO:0000256" key="2">
    <source>
        <dbReference type="SAM" id="SignalP"/>
    </source>
</evidence>
<dbReference type="KEGG" id="schy:GVO57_05985"/>
<protein>
    <recommendedName>
        <fullName evidence="5">Beta/Gamma crystallin</fullName>
    </recommendedName>
</protein>
<dbReference type="AlphaFoldDB" id="A0A7Z2S7L7"/>
<feature type="signal peptide" evidence="2">
    <location>
        <begin position="1"/>
        <end position="23"/>
    </location>
</feature>